<dbReference type="AlphaFoldDB" id="A0AAE5X517"/>
<evidence type="ECO:0000313" key="2">
    <source>
        <dbReference type="EMBL" id="QAU48844.1"/>
    </source>
</evidence>
<feature type="region of interest" description="Disordered" evidence="1">
    <location>
        <begin position="1"/>
        <end position="21"/>
    </location>
</feature>
<feature type="compositionally biased region" description="Basic residues" evidence="1">
    <location>
        <begin position="1"/>
        <end position="10"/>
    </location>
</feature>
<reference evidence="2 3" key="1">
    <citation type="submission" date="2018-06" db="EMBL/GenBank/DDBJ databases">
        <title>Comparative genomics of rhizobia nodulating Arachis hypogaea in China.</title>
        <authorList>
            <person name="Li Y."/>
        </authorList>
    </citation>
    <scope>NUCLEOTIDE SEQUENCE [LARGE SCALE GENOMIC DNA]</scope>
    <source>
        <strain evidence="2 3">CCBAU 51670</strain>
    </source>
</reference>
<gene>
    <name evidence="2" type="ORF">XH91_28140</name>
</gene>
<evidence type="ECO:0000256" key="1">
    <source>
        <dbReference type="SAM" id="MobiDB-lite"/>
    </source>
</evidence>
<organism evidence="2 3">
    <name type="scientific">Bradyrhizobium guangzhouense</name>
    <dbReference type="NCBI Taxonomy" id="1325095"/>
    <lineage>
        <taxon>Bacteria</taxon>
        <taxon>Pseudomonadati</taxon>
        <taxon>Pseudomonadota</taxon>
        <taxon>Alphaproteobacteria</taxon>
        <taxon>Hyphomicrobiales</taxon>
        <taxon>Nitrobacteraceae</taxon>
        <taxon>Bradyrhizobium</taxon>
    </lineage>
</organism>
<dbReference type="Proteomes" id="UP000288972">
    <property type="component" value="Chromosome"/>
</dbReference>
<protein>
    <submittedName>
        <fullName evidence="2">Uncharacterized protein</fullName>
    </submittedName>
</protein>
<dbReference type="KEGG" id="bgz:XH91_28140"/>
<sequence length="198" mass="21514">MFRPRARSGHPHLFSSAKTAAPVPARHPALREALVHASLDPAVREISYVATAHAGSPQVSVEIDAVILTREDGRLHLDVVPARRVRDLDTEGLVQIALRELGLQQLVVTAEDLRAEPRRSNARLVWSYKDRPVPVPLRLSILTVLADDGPMQLGALLETIRVGQDPSPAVMALACADLLEIDLMSGPLGPSTMVRTRT</sequence>
<proteinExistence type="predicted"/>
<dbReference type="EMBL" id="CP030053">
    <property type="protein sequence ID" value="QAU48844.1"/>
    <property type="molecule type" value="Genomic_DNA"/>
</dbReference>
<evidence type="ECO:0000313" key="3">
    <source>
        <dbReference type="Proteomes" id="UP000288972"/>
    </source>
</evidence>
<name>A0AAE5X517_9BRAD</name>
<accession>A0AAE5X517</accession>